<feature type="region of interest" description="Disordered" evidence="4">
    <location>
        <begin position="590"/>
        <end position="650"/>
    </location>
</feature>
<feature type="domain" description="Ig-like" evidence="5">
    <location>
        <begin position="23"/>
        <end position="113"/>
    </location>
</feature>
<dbReference type="InterPro" id="IPR013783">
    <property type="entry name" value="Ig-like_fold"/>
</dbReference>
<dbReference type="FunFam" id="2.60.40.10:FF:000049">
    <property type="entry name" value="Leukocyte immunoglobulin-like receptor subfamily B member 1"/>
    <property type="match status" value="5"/>
</dbReference>
<feature type="region of interest" description="Disordered" evidence="4">
    <location>
        <begin position="536"/>
        <end position="558"/>
    </location>
</feature>
<name>A0A4X1VQ63_PIG</name>
<dbReference type="SMART" id="SM00409">
    <property type="entry name" value="IG"/>
    <property type="match status" value="5"/>
</dbReference>
<dbReference type="PANTHER" id="PTHR11738">
    <property type="entry name" value="MHC CLASS I NK CELL RECEPTOR"/>
    <property type="match status" value="1"/>
</dbReference>
<dbReference type="GO" id="GO:0007166">
    <property type="term" value="P:cell surface receptor signaling pathway"/>
    <property type="evidence" value="ECO:0007669"/>
    <property type="project" value="UniProtKB-ARBA"/>
</dbReference>
<dbReference type="Ensembl" id="ENSSSCT00070051094.1">
    <property type="protein sequence ID" value="ENSSSCP00070043214.1"/>
    <property type="gene ID" value="ENSSSCG00070025539.1"/>
</dbReference>
<protein>
    <recommendedName>
        <fullName evidence="5">Ig-like domain-containing protein</fullName>
    </recommendedName>
</protein>
<dbReference type="AlphaFoldDB" id="A0A4X1VQ63"/>
<feature type="compositionally biased region" description="Basic and acidic residues" evidence="4">
    <location>
        <begin position="603"/>
        <end position="613"/>
    </location>
</feature>
<keyword evidence="1" id="KW-0732">Signal</keyword>
<reference evidence="6 7" key="1">
    <citation type="submission" date="2017-08" db="EMBL/GenBank/DDBJ databases">
        <title>USMARCv1.0.</title>
        <authorList>
            <person name="Hannum G.I."/>
            <person name="Koren S."/>
            <person name="Schroeder S.G."/>
            <person name="Chin S.C."/>
            <person name="Nonneman D.J."/>
            <person name="Becker S.A."/>
            <person name="Rosen B.D."/>
            <person name="Bickhart D.M."/>
            <person name="Putnam N.H."/>
            <person name="Green R.E."/>
            <person name="Tuggle C.K."/>
            <person name="Liu H."/>
            <person name="Rohrer G.A."/>
            <person name="Warr A."/>
            <person name="Hall R."/>
            <person name="Kim K."/>
            <person name="Hume D.A."/>
            <person name="Talbot R."/>
            <person name="Chow W."/>
            <person name="Howe K."/>
            <person name="Schwartz A.S."/>
            <person name="Watson M."/>
            <person name="Archibald A.L."/>
            <person name="Phillippy A.M."/>
            <person name="Smith T.P.L."/>
        </authorList>
    </citation>
    <scope>NUCLEOTIDE SEQUENCE [LARGE SCALE GENOMIC DNA]</scope>
</reference>
<evidence type="ECO:0000259" key="5">
    <source>
        <dbReference type="PROSITE" id="PS50835"/>
    </source>
</evidence>
<dbReference type="Pfam" id="PF13895">
    <property type="entry name" value="Ig_2"/>
    <property type="match status" value="1"/>
</dbReference>
<evidence type="ECO:0000313" key="6">
    <source>
        <dbReference type="Ensembl" id="ENSSSCP00070043214.1"/>
    </source>
</evidence>
<feature type="compositionally biased region" description="Polar residues" evidence="4">
    <location>
        <begin position="541"/>
        <end position="550"/>
    </location>
</feature>
<organism evidence="6 7">
    <name type="scientific">Sus scrofa</name>
    <name type="common">Pig</name>
    <dbReference type="NCBI Taxonomy" id="9823"/>
    <lineage>
        <taxon>Eukaryota</taxon>
        <taxon>Metazoa</taxon>
        <taxon>Chordata</taxon>
        <taxon>Craniata</taxon>
        <taxon>Vertebrata</taxon>
        <taxon>Euteleostomi</taxon>
        <taxon>Mammalia</taxon>
        <taxon>Eutheria</taxon>
        <taxon>Laurasiatheria</taxon>
        <taxon>Artiodactyla</taxon>
        <taxon>Suina</taxon>
        <taxon>Suidae</taxon>
        <taxon>Sus</taxon>
    </lineage>
</organism>
<feature type="domain" description="Ig-like" evidence="5">
    <location>
        <begin position="438"/>
        <end position="510"/>
    </location>
</feature>
<dbReference type="Pfam" id="PF00047">
    <property type="entry name" value="ig"/>
    <property type="match status" value="2"/>
</dbReference>
<dbReference type="InterPro" id="IPR013151">
    <property type="entry name" value="Immunoglobulin_dom"/>
</dbReference>
<evidence type="ECO:0000256" key="2">
    <source>
        <dbReference type="ARBA" id="ARBA00023157"/>
    </source>
</evidence>
<keyword evidence="3" id="KW-0393">Immunoglobulin domain</keyword>
<dbReference type="InterPro" id="IPR003599">
    <property type="entry name" value="Ig_sub"/>
</dbReference>
<dbReference type="SUPFAM" id="SSF48726">
    <property type="entry name" value="Immunoglobulin"/>
    <property type="match status" value="5"/>
</dbReference>
<dbReference type="PANTHER" id="PTHR11738:SF88">
    <property type="entry name" value="IG-LIKE DOMAIN-CONTAINING PROTEIN"/>
    <property type="match status" value="1"/>
</dbReference>
<accession>A0A4X1VQ63</accession>
<evidence type="ECO:0000313" key="7">
    <source>
        <dbReference type="Proteomes" id="UP000314985"/>
    </source>
</evidence>
<keyword evidence="2" id="KW-1015">Disulfide bond</keyword>
<dbReference type="InterPro" id="IPR036179">
    <property type="entry name" value="Ig-like_dom_sf"/>
</dbReference>
<sequence length="650" mass="69569">MGGGSTTPSLTALLCLGESDSFPGVLPKPSIRADPGPIVPKGSPVTLWCQGSPQAEVYRLYKVGDSGLWEDEAPQASNTAWFRFESLSSRHAGQYQCAYHSRNSSSRQSDPLALVVTGLYTAPSLSAHPSPVMASGRNMSLSCSSWFTSGMLHLLKEGGRQALFPVGPVNACHGGTYRCYDSPSSDPYLWSQPSDPLHLQVTGMYKEPSLLAQPGSLVLLGDRLTLQCRSDASFGRFALTKDEGSTPPLHLNGQHSPNFPLGRVSHTRGGRYRCYAAHNISDAWSAPSAPLDILIAGMYQKPSLSAHPGTSVSWGENVTLQCHSEIVLDTFHLFKEGSLAPAQSLSLQDTTAPLQANFTLSPMTSAHNETYRCYTSQSTSPYVLSNPSDPLQLLISGKEPQPRSSGGPSLRLCPHAGVCSQAPCHNLPPSLLGASKKPALSALPSPVVASGGNVTLQCGSRHGYDRFILTKEGEHKSSWTLDTQRRPDGQTRALFPVGPVTPSHRGNFRCYGYFRDKPQVWSEPSDPLELLVSGEEADTIHPSQNHSDPTSGEEEESSVMGWVLGCMSYKGEAVPRILGGLGSALTSATSLSATPSLSPTRLHSGEPRPDGRGCPDPAGPRDSALPGSTRPWRNPRRDQELSTEATGHCP</sequence>
<dbReference type="InterPro" id="IPR007110">
    <property type="entry name" value="Ig-like_dom"/>
</dbReference>
<dbReference type="PROSITE" id="PS50835">
    <property type="entry name" value="IG_LIKE"/>
    <property type="match status" value="2"/>
</dbReference>
<evidence type="ECO:0000256" key="4">
    <source>
        <dbReference type="SAM" id="MobiDB-lite"/>
    </source>
</evidence>
<dbReference type="Proteomes" id="UP000314985">
    <property type="component" value="Chromosome 6"/>
</dbReference>
<reference evidence="6" key="2">
    <citation type="submission" date="2025-08" db="UniProtKB">
        <authorList>
            <consortium name="Ensembl"/>
        </authorList>
    </citation>
    <scope>IDENTIFICATION</scope>
</reference>
<evidence type="ECO:0000256" key="1">
    <source>
        <dbReference type="ARBA" id="ARBA00022729"/>
    </source>
</evidence>
<dbReference type="Gene3D" id="2.60.40.10">
    <property type="entry name" value="Immunoglobulins"/>
    <property type="match status" value="5"/>
</dbReference>
<proteinExistence type="predicted"/>
<dbReference type="InterPro" id="IPR050412">
    <property type="entry name" value="Ig-like_Receptors_ImmuneReg"/>
</dbReference>
<evidence type="ECO:0000256" key="3">
    <source>
        <dbReference type="ARBA" id="ARBA00023319"/>
    </source>
</evidence>
<feature type="compositionally biased region" description="Low complexity" evidence="4">
    <location>
        <begin position="590"/>
        <end position="600"/>
    </location>
</feature>